<gene>
    <name evidence="1" type="ORF">NQ314_006235</name>
</gene>
<sequence length="76" mass="8636">MFRITNAREYCPFGTFDCEDTDTGDIINGSWHSEGQAVRHLGINNHSQAANSLRDKYADYFFGEGAVPWQYKMIGL</sequence>
<evidence type="ECO:0000313" key="1">
    <source>
        <dbReference type="EMBL" id="KAJ8959586.1"/>
    </source>
</evidence>
<dbReference type="EMBL" id="JANEYF010001675">
    <property type="protein sequence ID" value="KAJ8959586.1"/>
    <property type="molecule type" value="Genomic_DNA"/>
</dbReference>
<organism evidence="1 2">
    <name type="scientific">Rhamnusium bicolor</name>
    <dbReference type="NCBI Taxonomy" id="1586634"/>
    <lineage>
        <taxon>Eukaryota</taxon>
        <taxon>Metazoa</taxon>
        <taxon>Ecdysozoa</taxon>
        <taxon>Arthropoda</taxon>
        <taxon>Hexapoda</taxon>
        <taxon>Insecta</taxon>
        <taxon>Pterygota</taxon>
        <taxon>Neoptera</taxon>
        <taxon>Endopterygota</taxon>
        <taxon>Coleoptera</taxon>
        <taxon>Polyphaga</taxon>
        <taxon>Cucujiformia</taxon>
        <taxon>Chrysomeloidea</taxon>
        <taxon>Cerambycidae</taxon>
        <taxon>Lepturinae</taxon>
        <taxon>Rhagiini</taxon>
        <taxon>Rhamnusium</taxon>
    </lineage>
</organism>
<dbReference type="Proteomes" id="UP001162156">
    <property type="component" value="Unassembled WGS sequence"/>
</dbReference>
<protein>
    <submittedName>
        <fullName evidence="1">Uncharacterized protein</fullName>
    </submittedName>
</protein>
<name>A0AAV8Z7Q2_9CUCU</name>
<dbReference type="AlphaFoldDB" id="A0AAV8Z7Q2"/>
<evidence type="ECO:0000313" key="2">
    <source>
        <dbReference type="Proteomes" id="UP001162156"/>
    </source>
</evidence>
<accession>A0AAV8Z7Q2</accession>
<comment type="caution">
    <text evidence="1">The sequence shown here is derived from an EMBL/GenBank/DDBJ whole genome shotgun (WGS) entry which is preliminary data.</text>
</comment>
<reference evidence="1" key="1">
    <citation type="journal article" date="2023" name="Insect Mol. Biol.">
        <title>Genome sequencing provides insights into the evolution of gene families encoding plant cell wall-degrading enzymes in longhorned beetles.</title>
        <authorList>
            <person name="Shin N.R."/>
            <person name="Okamura Y."/>
            <person name="Kirsch R."/>
            <person name="Pauchet Y."/>
        </authorList>
    </citation>
    <scope>NUCLEOTIDE SEQUENCE</scope>
    <source>
        <strain evidence="1">RBIC_L_NR</strain>
    </source>
</reference>
<keyword evidence="2" id="KW-1185">Reference proteome</keyword>
<proteinExistence type="predicted"/>